<evidence type="ECO:0000256" key="2">
    <source>
        <dbReference type="ARBA" id="ARBA00022737"/>
    </source>
</evidence>
<dbReference type="AlphaFoldDB" id="A0A836KN26"/>
<keyword evidence="2" id="KW-0677">Repeat</keyword>
<sequence length="819" mass="86167">MLVFGSDGFLRPLLVLGEWLFGSTEDEILTFGRRGAQDADTYNSSGSPFARLTPDWSGGGTVAREIWAGKTTKSSLTRGERSYRSPSAPEKLPEGREGSGEGGRQGDAEVTTTRHLDFSALHEILSYRIEGSPLPLALAAAGPRARLAGEQVAVFFFPGAATSLRCDAAKGFSATRAAKLHRTVAVSSSHESPAFPYLSNPFSGVAASVVDDSHLHYCRVVRGTSLEGITAAMCKAAWWYGRPTARSPTDPGLEASSCLLSEGVSENANSVATGGHMDTDATGSSILDDLLSTADCRSCCVPLCVEVTAARLNLPSAAARKGRANGSALVRLWRRVQTLVKAVLRFPRCGGGAATSELVPVHPADVQLQRATAEFVAMVDQLWCLRRCALVEMLIEGYPVGVTEWILSPERRPPAAALQAAESPEYATQSNGSEAVRLRRAFQNMRVLRCCGSVSRASMVKGDAGAAAGRGASSGALWAAPGAPGHGHHPASPAAAVGAVLSLSLTAVRPHLRLLDLFNNTTLSSLDGIEGLVALEKIVLTRCSQLYSLSPLGLAPSLRDIVASQSGIFELTGLALSRTLVSLSLYGCLNLTDVSACGGIPTLRDMFISESTVRVLDGLRESRSLARLGMRYCDVALLTALSPVSSLTILHAASSTLTSVVALQHCAALEVVEVSACAQLVDLGPLGLAPRLREIDATGSGVRQISGLSRSCSLEKLLLGQCVHLSEVGLLGQCVSLRELHLTGTPVQQLEGLADAPALRHLDISFCHQLASLTVLLSLPRLRHLSMGGCTAARRQAEEVKAVLAALTARPNNVSVVLA</sequence>
<dbReference type="EMBL" id="JAFHLR010000031">
    <property type="protein sequence ID" value="KAG5471818.1"/>
    <property type="molecule type" value="Genomic_DNA"/>
</dbReference>
<feature type="compositionally biased region" description="Basic and acidic residues" evidence="3">
    <location>
        <begin position="91"/>
        <end position="110"/>
    </location>
</feature>
<dbReference type="Proteomes" id="UP000674143">
    <property type="component" value="Chromosome 31"/>
</dbReference>
<dbReference type="Gene3D" id="3.80.10.10">
    <property type="entry name" value="Ribonuclease Inhibitor"/>
    <property type="match status" value="1"/>
</dbReference>
<feature type="region of interest" description="Disordered" evidence="3">
    <location>
        <begin position="72"/>
        <end position="110"/>
    </location>
</feature>
<dbReference type="InterPro" id="IPR050836">
    <property type="entry name" value="SDS22/Internalin_LRR"/>
</dbReference>
<evidence type="ECO:0008006" key="6">
    <source>
        <dbReference type="Google" id="ProtNLM"/>
    </source>
</evidence>
<dbReference type="SMR" id="A0A836KN26"/>
<name>A0A836KN26_9TRYP</name>
<dbReference type="KEGG" id="loi:92359317"/>
<dbReference type="InterPro" id="IPR032675">
    <property type="entry name" value="LRR_dom_sf"/>
</dbReference>
<evidence type="ECO:0000256" key="3">
    <source>
        <dbReference type="SAM" id="MobiDB-lite"/>
    </source>
</evidence>
<dbReference type="PANTHER" id="PTHR46652">
    <property type="entry name" value="LEUCINE-RICH REPEAT AND IQ DOMAIN-CONTAINING PROTEIN 1-RELATED"/>
    <property type="match status" value="1"/>
</dbReference>
<keyword evidence="5" id="KW-1185">Reference proteome</keyword>
<evidence type="ECO:0000313" key="4">
    <source>
        <dbReference type="EMBL" id="KAG5471818.1"/>
    </source>
</evidence>
<keyword evidence="1" id="KW-0433">Leucine-rich repeat</keyword>
<gene>
    <name evidence="4" type="ORF">LSCM4_03375</name>
</gene>
<accession>A0A836KN26</accession>
<dbReference type="GeneID" id="92359317"/>
<dbReference type="PANTHER" id="PTHR46652:SF3">
    <property type="entry name" value="LEUCINE-RICH REPEAT-CONTAINING PROTEIN 9"/>
    <property type="match status" value="1"/>
</dbReference>
<evidence type="ECO:0000256" key="1">
    <source>
        <dbReference type="ARBA" id="ARBA00022614"/>
    </source>
</evidence>
<proteinExistence type="predicted"/>
<reference evidence="4 5" key="1">
    <citation type="submission" date="2021-02" db="EMBL/GenBank/DDBJ databases">
        <title>Leishmania (Mundinia) orientalis Genome sequencing and assembly.</title>
        <authorList>
            <person name="Almutairi H."/>
            <person name="Gatherer D."/>
        </authorList>
    </citation>
    <scope>NUCLEOTIDE SEQUENCE [LARGE SCALE GENOMIC DNA]</scope>
    <source>
        <strain evidence="4">LSCM4</strain>
    </source>
</reference>
<dbReference type="SUPFAM" id="SSF52058">
    <property type="entry name" value="L domain-like"/>
    <property type="match status" value="1"/>
</dbReference>
<dbReference type="RefSeq" id="XP_067060935.1">
    <property type="nucleotide sequence ID" value="XM_067205383.1"/>
</dbReference>
<protein>
    <recommendedName>
        <fullName evidence="6">Leucine-rich repeat protein (LRRP)</fullName>
    </recommendedName>
</protein>
<organism evidence="4 5">
    <name type="scientific">Leishmania orientalis</name>
    <dbReference type="NCBI Taxonomy" id="2249476"/>
    <lineage>
        <taxon>Eukaryota</taxon>
        <taxon>Discoba</taxon>
        <taxon>Euglenozoa</taxon>
        <taxon>Kinetoplastea</taxon>
        <taxon>Metakinetoplastina</taxon>
        <taxon>Trypanosomatida</taxon>
        <taxon>Trypanosomatidae</taxon>
        <taxon>Leishmaniinae</taxon>
        <taxon>Leishmania</taxon>
    </lineage>
</organism>
<comment type="caution">
    <text evidence="4">The sequence shown here is derived from an EMBL/GenBank/DDBJ whole genome shotgun (WGS) entry which is preliminary data.</text>
</comment>
<evidence type="ECO:0000313" key="5">
    <source>
        <dbReference type="Proteomes" id="UP000674143"/>
    </source>
</evidence>